<accession>A0A0J7JUG7</accession>
<proteinExistence type="predicted"/>
<protein>
    <submittedName>
        <fullName evidence="1">Uncharacterized protein</fullName>
    </submittedName>
</protein>
<organism evidence="1 2">
    <name type="scientific">Lasius niger</name>
    <name type="common">Black garden ant</name>
    <dbReference type="NCBI Taxonomy" id="67767"/>
    <lineage>
        <taxon>Eukaryota</taxon>
        <taxon>Metazoa</taxon>
        <taxon>Ecdysozoa</taxon>
        <taxon>Arthropoda</taxon>
        <taxon>Hexapoda</taxon>
        <taxon>Insecta</taxon>
        <taxon>Pterygota</taxon>
        <taxon>Neoptera</taxon>
        <taxon>Endopterygota</taxon>
        <taxon>Hymenoptera</taxon>
        <taxon>Apocrita</taxon>
        <taxon>Aculeata</taxon>
        <taxon>Formicoidea</taxon>
        <taxon>Formicidae</taxon>
        <taxon>Formicinae</taxon>
        <taxon>Lasius</taxon>
        <taxon>Lasius</taxon>
    </lineage>
</organism>
<dbReference type="EMBL" id="LBMM01032579">
    <property type="protein sequence ID" value="KMQ81704.1"/>
    <property type="molecule type" value="Genomic_DNA"/>
</dbReference>
<feature type="non-terminal residue" evidence="1">
    <location>
        <position position="59"/>
    </location>
</feature>
<dbReference type="PaxDb" id="67767-A0A0J7JUG7"/>
<evidence type="ECO:0000313" key="2">
    <source>
        <dbReference type="Proteomes" id="UP000036403"/>
    </source>
</evidence>
<reference evidence="1 2" key="1">
    <citation type="submission" date="2015-04" db="EMBL/GenBank/DDBJ databases">
        <title>Lasius niger genome sequencing.</title>
        <authorList>
            <person name="Konorov E.A."/>
            <person name="Nikitin M.A."/>
            <person name="Kirill M.V."/>
            <person name="Chang P."/>
        </authorList>
    </citation>
    <scope>NUCLEOTIDE SEQUENCE [LARGE SCALE GENOMIC DNA]</scope>
    <source>
        <tissue evidence="1">Whole</tissue>
    </source>
</reference>
<dbReference type="AlphaFoldDB" id="A0A0J7JUG7"/>
<dbReference type="Proteomes" id="UP000036403">
    <property type="component" value="Unassembled WGS sequence"/>
</dbReference>
<gene>
    <name evidence="1" type="ORF">RF55_25503</name>
</gene>
<sequence length="59" mass="7089">MWSKEDIDALNREEDELVCKIMKKMKFEAIKTRREERRNMLEKLLGEVNEEMGNVSTDK</sequence>
<comment type="caution">
    <text evidence="1">The sequence shown here is derived from an EMBL/GenBank/DDBJ whole genome shotgun (WGS) entry which is preliminary data.</text>
</comment>
<name>A0A0J7JUG7_LASNI</name>
<keyword evidence="2" id="KW-1185">Reference proteome</keyword>
<evidence type="ECO:0000313" key="1">
    <source>
        <dbReference type="EMBL" id="KMQ81704.1"/>
    </source>
</evidence>